<dbReference type="InterPro" id="IPR036457">
    <property type="entry name" value="PPM-type-like_dom_sf"/>
</dbReference>
<keyword evidence="1" id="KW-0378">Hydrolase</keyword>
<evidence type="ECO:0000256" key="3">
    <source>
        <dbReference type="SAM" id="MobiDB-lite"/>
    </source>
</evidence>
<dbReference type="SUPFAM" id="SSF55785">
    <property type="entry name" value="PYP-like sensor domain (PAS domain)"/>
    <property type="match status" value="1"/>
</dbReference>
<gene>
    <name evidence="5" type="ORF">EAS64_35665</name>
</gene>
<dbReference type="Gene3D" id="3.30.450.20">
    <property type="entry name" value="PAS domain"/>
    <property type="match status" value="1"/>
</dbReference>
<dbReference type="PANTHER" id="PTHR43156">
    <property type="entry name" value="STAGE II SPORULATION PROTEIN E-RELATED"/>
    <property type="match status" value="1"/>
</dbReference>
<comment type="caution">
    <text evidence="5">The sequence shown here is derived from an EMBL/GenBank/DDBJ whole genome shotgun (WGS) entry which is preliminary data.</text>
</comment>
<feature type="region of interest" description="Disordered" evidence="3">
    <location>
        <begin position="612"/>
        <end position="640"/>
    </location>
</feature>
<organism evidence="5 6">
    <name type="scientific">Trebonia kvetii</name>
    <dbReference type="NCBI Taxonomy" id="2480626"/>
    <lineage>
        <taxon>Bacteria</taxon>
        <taxon>Bacillati</taxon>
        <taxon>Actinomycetota</taxon>
        <taxon>Actinomycetes</taxon>
        <taxon>Streptosporangiales</taxon>
        <taxon>Treboniaceae</taxon>
        <taxon>Trebonia</taxon>
    </lineage>
</organism>
<dbReference type="InterPro" id="IPR052016">
    <property type="entry name" value="Bact_Sigma-Reg"/>
</dbReference>
<dbReference type="PROSITE" id="PS50921">
    <property type="entry name" value="ANTAR"/>
    <property type="match status" value="1"/>
</dbReference>
<dbReference type="SUPFAM" id="SSF81606">
    <property type="entry name" value="PP2C-like"/>
    <property type="match status" value="1"/>
</dbReference>
<feature type="domain" description="ANTAR" evidence="4">
    <location>
        <begin position="19"/>
        <end position="80"/>
    </location>
</feature>
<evidence type="ECO:0000259" key="4">
    <source>
        <dbReference type="PROSITE" id="PS50921"/>
    </source>
</evidence>
<name>A0A6P2BP19_9ACTN</name>
<dbReference type="GO" id="GO:0003723">
    <property type="term" value="F:RNA binding"/>
    <property type="evidence" value="ECO:0007669"/>
    <property type="project" value="InterPro"/>
</dbReference>
<evidence type="ECO:0000256" key="1">
    <source>
        <dbReference type="ARBA" id="ARBA00022801"/>
    </source>
</evidence>
<keyword evidence="2" id="KW-0175">Coiled coil</keyword>
<feature type="coiled-coil region" evidence="2">
    <location>
        <begin position="545"/>
        <end position="572"/>
    </location>
</feature>
<dbReference type="InterPro" id="IPR001932">
    <property type="entry name" value="PPM-type_phosphatase-like_dom"/>
</dbReference>
<evidence type="ECO:0000313" key="6">
    <source>
        <dbReference type="Proteomes" id="UP000460272"/>
    </source>
</evidence>
<dbReference type="GO" id="GO:0016791">
    <property type="term" value="F:phosphatase activity"/>
    <property type="evidence" value="ECO:0007669"/>
    <property type="project" value="TreeGrafter"/>
</dbReference>
<dbReference type="InterPro" id="IPR005561">
    <property type="entry name" value="ANTAR"/>
</dbReference>
<dbReference type="Proteomes" id="UP000460272">
    <property type="component" value="Unassembled WGS sequence"/>
</dbReference>
<sequence length="824" mass="86135">MGEAFGTGGENLPRLAAIVERQRRELAALRAEGSVADVVAMARGALMERYQWTVGQAARQLADMAAAAGLPEPEMAAAVLSQEPPPRLDMPSEDDAGEEHGQGGRELADPTPGEWLAAGMALGPADDVVAIAAAERARDGAELVGVLAAQLRARFGASAVAVWLLDADGALELLGQDGLGGTESSRWRRLPPQFDCLEQRVIASGADQWLPAGLAAGDPLPAAAPWGRGAARATLALPDRSGMLLGVVEAWWPTPRLAFDVSIRTGAASVLAGFADVLALRLAYGPVGSTAPSPAVFLGLDQISESALVVRPLRDSSGTVTDFRVVHISPGYVDPAGRTAAALAGLTLLEAYPASVAGDGLFAMAERVLRSGRAEHVSGVVAAALTGDSDAVHVAGLHAVPFFAGVLLAWRAAGEAERHAGLLGQAQRLARIGGWEEDLATGAVRWTQSTYALFGLDPEHAVPIPTASLHSFVIAADRAPVRRFRQMLLDRREPAVAVFRIVRPGDEAVRQIRIFAEPLLAGDDVVGLRGAFQDVSEHYHTQVALAATQDQLADSEQRAEQEQQLALRLQRAIMPEDDSPVETAGVDVAVRYRPAEQGRLVAGDWYDALLLPGGHPPGGRAPATSEGSRDGRGGEAQAHGAGPELLLVVGDITGHGIDAVTGMIAARNALRGLAATGAGPAELLRHLNYAACHLTEGIAGTVICGRYDPETRVLRWARAGHLPPVLVRDGAAEMLPLPGGVLLGLDPDAEYEEATLDMYSGDALLLFTDGLIERRADSISDALREFTAAAVPAGPDASSHADRVLRGAISDTGDDACLVAIRIL</sequence>
<evidence type="ECO:0000313" key="5">
    <source>
        <dbReference type="EMBL" id="TVZ00700.1"/>
    </source>
</evidence>
<dbReference type="EMBL" id="RPFW01000008">
    <property type="protein sequence ID" value="TVZ00700.1"/>
    <property type="molecule type" value="Genomic_DNA"/>
</dbReference>
<feature type="compositionally biased region" description="Basic and acidic residues" evidence="3">
    <location>
        <begin position="98"/>
        <end position="108"/>
    </location>
</feature>
<evidence type="ECO:0000256" key="2">
    <source>
        <dbReference type="SAM" id="Coils"/>
    </source>
</evidence>
<feature type="region of interest" description="Disordered" evidence="3">
    <location>
        <begin position="83"/>
        <end position="112"/>
    </location>
</feature>
<dbReference type="InterPro" id="IPR035965">
    <property type="entry name" value="PAS-like_dom_sf"/>
</dbReference>
<keyword evidence="6" id="KW-1185">Reference proteome</keyword>
<accession>A0A6P2BP19</accession>
<dbReference type="OrthoDB" id="7943561at2"/>
<protein>
    <submittedName>
        <fullName evidence="5">Diguanylate cyclase</fullName>
    </submittedName>
</protein>
<dbReference type="SMART" id="SM00331">
    <property type="entry name" value="PP2C_SIG"/>
    <property type="match status" value="1"/>
</dbReference>
<dbReference type="RefSeq" id="WP_145860363.1">
    <property type="nucleotide sequence ID" value="NZ_RPFW01000008.1"/>
</dbReference>
<reference evidence="5 6" key="1">
    <citation type="submission" date="2018-11" db="EMBL/GenBank/DDBJ databases">
        <title>Trebonia kvetii gen.nov., sp.nov., a novel acidophilic actinobacterium, and proposal of the new actinobacterial family Treboniaceae fam. nov.</title>
        <authorList>
            <person name="Rapoport D."/>
            <person name="Sagova-Mareckova M."/>
            <person name="Sedlacek I."/>
            <person name="Provaznik J."/>
            <person name="Kralova S."/>
            <person name="Pavlinic D."/>
            <person name="Benes V."/>
            <person name="Kopecky J."/>
        </authorList>
    </citation>
    <scope>NUCLEOTIDE SEQUENCE [LARGE SCALE GENOMIC DNA]</scope>
    <source>
        <strain evidence="5 6">15Tr583</strain>
    </source>
</reference>
<dbReference type="AlphaFoldDB" id="A0A6P2BP19"/>
<proteinExistence type="predicted"/>
<dbReference type="Pfam" id="PF07228">
    <property type="entry name" value="SpoIIE"/>
    <property type="match status" value="1"/>
</dbReference>
<dbReference type="PANTHER" id="PTHR43156:SF2">
    <property type="entry name" value="STAGE II SPORULATION PROTEIN E"/>
    <property type="match status" value="1"/>
</dbReference>
<feature type="compositionally biased region" description="Low complexity" evidence="3">
    <location>
        <begin position="612"/>
        <end position="623"/>
    </location>
</feature>
<dbReference type="Gene3D" id="3.60.40.10">
    <property type="entry name" value="PPM-type phosphatase domain"/>
    <property type="match status" value="1"/>
</dbReference>